<gene>
    <name evidence="1" type="ORF">N783_13145</name>
</gene>
<dbReference type="AlphaFoldDB" id="A0A0A5HQN9"/>
<organism evidence="1 2">
    <name type="scientific">Pontibacillus marinus BH030004 = DSM 16465</name>
    <dbReference type="NCBI Taxonomy" id="1385511"/>
    <lineage>
        <taxon>Bacteria</taxon>
        <taxon>Bacillati</taxon>
        <taxon>Bacillota</taxon>
        <taxon>Bacilli</taxon>
        <taxon>Bacillales</taxon>
        <taxon>Bacillaceae</taxon>
        <taxon>Pontibacillus</taxon>
    </lineage>
</organism>
<dbReference type="EMBL" id="AVPF01000035">
    <property type="protein sequence ID" value="KGX85932.1"/>
    <property type="molecule type" value="Genomic_DNA"/>
</dbReference>
<sequence>MLFSAGMFLVGLLGFVVKLIIELTKDQNK</sequence>
<dbReference type="Proteomes" id="UP000030403">
    <property type="component" value="Unassembled WGS sequence"/>
</dbReference>
<name>A0A0A5HQN9_9BACI</name>
<protein>
    <recommendedName>
        <fullName evidence="3">Holin-like toxin</fullName>
    </recommendedName>
</protein>
<keyword evidence="2" id="KW-1185">Reference proteome</keyword>
<evidence type="ECO:0008006" key="3">
    <source>
        <dbReference type="Google" id="ProtNLM"/>
    </source>
</evidence>
<comment type="caution">
    <text evidence="1">The sequence shown here is derived from an EMBL/GenBank/DDBJ whole genome shotgun (WGS) entry which is preliminary data.</text>
</comment>
<evidence type="ECO:0000313" key="2">
    <source>
        <dbReference type="Proteomes" id="UP000030403"/>
    </source>
</evidence>
<proteinExistence type="predicted"/>
<accession>A0A0A5HQN9</accession>
<dbReference type="Pfam" id="PF16935">
    <property type="entry name" value="Hol_Tox"/>
    <property type="match status" value="1"/>
</dbReference>
<dbReference type="InterPro" id="IPR031616">
    <property type="entry name" value="BsrE-like"/>
</dbReference>
<reference evidence="1 2" key="1">
    <citation type="submission" date="2013-08" db="EMBL/GenBank/DDBJ databases">
        <authorList>
            <person name="Huang J."/>
            <person name="Wang G."/>
        </authorList>
    </citation>
    <scope>NUCLEOTIDE SEQUENCE [LARGE SCALE GENOMIC DNA]</scope>
    <source>
        <strain evidence="1 2">BH030004</strain>
    </source>
</reference>
<evidence type="ECO:0000313" key="1">
    <source>
        <dbReference type="EMBL" id="KGX85932.1"/>
    </source>
</evidence>